<keyword evidence="2" id="KW-1185">Reference proteome</keyword>
<protein>
    <submittedName>
        <fullName evidence="1">Uncharacterized protein</fullName>
    </submittedName>
</protein>
<name>A0ACB8HJL7_9BRYO</name>
<comment type="caution">
    <text evidence="1">The sequence shown here is derived from an EMBL/GenBank/DDBJ whole genome shotgun (WGS) entry which is preliminary data.</text>
</comment>
<accession>A0ACB8HJL7</accession>
<sequence>MSSLQGLSYRASLLVRRWISASNPPPLFLSAGAVADAKLWRRRSGMPFMSPVGFCQTQARRRGSSAIFAFSGAFANTGEVRAVASCFSPCATAAVSGHPLVVVTLLLPHHVRRRELGTLVHNVKMKGDMMEKAPQHHHNGSGDGVGVAQLLQFLDSLKNYEREGVPQGAGTDSDAGFDLQRMHRLLLHLGNPLSCYSVVHVAGTKGKGSTVAFISNILRSAGLSVGTYTSPHLTSIRERITAGKTGDPISDEMLVELFSNLHANLDKAIAAEPGTLTHFEVLTALAFSHFAREKVDLAVVETGLGGARDATNVISAKGLAAAVIVGIGTEHLAALGGSLESIALAKSGIIKDGRPVVVGQQKDSTTKDIILKVAASKEAPVRAAFGSSAQCEIVEVCSGSDVPFQICNFFLDDTSEIESVVGVHKRWEMKNVRLSALGAHQQENALTAISTVLSLRHQGWNIPDSSIRAGLEATVIPGRFQILDQHKAQALGFSNARVILDGAHTEASANALACTLMEYFPTAKLALVVGMASDKDHFAFAHSLLEEAQPHLVVTTRVSVAGSLERSTSGAELAQSWCQAAKSANMEVILQSVQQPFVDHSNQNLATHNVSCRTGSADKSAIMAQDYTAETQTPVGSKGSVVVLEAKKMEAAISMVVKYVEQRSDETHQEQRMWVVCITGSLHGVATVLSLLPR</sequence>
<gene>
    <name evidence="1" type="ORF">CY35_07G025500</name>
</gene>
<evidence type="ECO:0000313" key="2">
    <source>
        <dbReference type="Proteomes" id="UP000828922"/>
    </source>
</evidence>
<evidence type="ECO:0000313" key="1">
    <source>
        <dbReference type="EMBL" id="KAH9556406.1"/>
    </source>
</evidence>
<dbReference type="Proteomes" id="UP000828922">
    <property type="component" value="Linkage Group LG07"/>
</dbReference>
<organism evidence="1 2">
    <name type="scientific">Sphagnum magellanicum</name>
    <dbReference type="NCBI Taxonomy" id="128215"/>
    <lineage>
        <taxon>Eukaryota</taxon>
        <taxon>Viridiplantae</taxon>
        <taxon>Streptophyta</taxon>
        <taxon>Embryophyta</taxon>
        <taxon>Bryophyta</taxon>
        <taxon>Sphagnophytina</taxon>
        <taxon>Sphagnopsida</taxon>
        <taxon>Sphagnales</taxon>
        <taxon>Sphagnaceae</taxon>
        <taxon>Sphagnum</taxon>
    </lineage>
</organism>
<dbReference type="EMBL" id="CM038913">
    <property type="protein sequence ID" value="KAH9556406.1"/>
    <property type="molecule type" value="Genomic_DNA"/>
</dbReference>
<proteinExistence type="predicted"/>
<reference evidence="2" key="1">
    <citation type="journal article" date="2022" name="New Phytol.">
        <title>Phylogenomic structure and speciation in an emerging model: the Sphagnum magellanicum complex (Bryophyta).</title>
        <authorList>
            <person name="Shaw A.J."/>
            <person name="Piatkowski B."/>
            <person name="Duffy A.M."/>
            <person name="Aguero B."/>
            <person name="Imwattana K."/>
            <person name="Nieto-Lugilde M."/>
            <person name="Healey A."/>
            <person name="Weston D.J."/>
            <person name="Patel M.N."/>
            <person name="Schmutz J."/>
            <person name="Grimwood J."/>
            <person name="Yavitt J.B."/>
            <person name="Hassel K."/>
            <person name="Stenoien H.K."/>
            <person name="Flatberg K.I."/>
            <person name="Bickford C.P."/>
            <person name="Hicks K.A."/>
        </authorList>
    </citation>
    <scope>NUCLEOTIDE SEQUENCE [LARGE SCALE GENOMIC DNA]</scope>
</reference>